<sequence length="80" mass="7997">MAARATNPGSQLRKAGLSGVKSMVTPDTLPLGHDIVLRISAAVSGTTESGAVPGTPLLSAGRHAGAEGPERQQPLSGRLA</sequence>
<dbReference type="Proteomes" id="UP000647860">
    <property type="component" value="Unassembled WGS sequence"/>
</dbReference>
<accession>A0ABQ4IL62</accession>
<keyword evidence="3" id="KW-1185">Reference proteome</keyword>
<evidence type="ECO:0000313" key="3">
    <source>
        <dbReference type="Proteomes" id="UP000647860"/>
    </source>
</evidence>
<gene>
    <name evidence="2" type="ORF">Vgi01_53270</name>
</gene>
<name>A0ABQ4IL62_9ACTN</name>
<proteinExistence type="predicted"/>
<protein>
    <submittedName>
        <fullName evidence="2">Uncharacterized protein</fullName>
    </submittedName>
</protein>
<evidence type="ECO:0000313" key="2">
    <source>
        <dbReference type="EMBL" id="GIJ18643.1"/>
    </source>
</evidence>
<dbReference type="EMBL" id="BOPA01000046">
    <property type="protein sequence ID" value="GIJ18643.1"/>
    <property type="molecule type" value="Genomic_DNA"/>
</dbReference>
<evidence type="ECO:0000256" key="1">
    <source>
        <dbReference type="SAM" id="MobiDB-lite"/>
    </source>
</evidence>
<organism evidence="2 3">
    <name type="scientific">Micromonospora gifhornensis</name>
    <dbReference type="NCBI Taxonomy" id="84594"/>
    <lineage>
        <taxon>Bacteria</taxon>
        <taxon>Bacillati</taxon>
        <taxon>Actinomycetota</taxon>
        <taxon>Actinomycetes</taxon>
        <taxon>Micromonosporales</taxon>
        <taxon>Micromonosporaceae</taxon>
        <taxon>Micromonospora</taxon>
    </lineage>
</organism>
<feature type="region of interest" description="Disordered" evidence="1">
    <location>
        <begin position="45"/>
        <end position="80"/>
    </location>
</feature>
<reference evidence="2 3" key="1">
    <citation type="submission" date="2021-01" db="EMBL/GenBank/DDBJ databases">
        <title>Whole genome shotgun sequence of Verrucosispora gifhornensis NBRC 16317.</title>
        <authorList>
            <person name="Komaki H."/>
            <person name="Tamura T."/>
        </authorList>
    </citation>
    <scope>NUCLEOTIDE SEQUENCE [LARGE SCALE GENOMIC DNA]</scope>
    <source>
        <strain evidence="2 3">NBRC 16317</strain>
    </source>
</reference>
<comment type="caution">
    <text evidence="2">The sequence shown here is derived from an EMBL/GenBank/DDBJ whole genome shotgun (WGS) entry which is preliminary data.</text>
</comment>